<dbReference type="HOGENOM" id="CLU_377112_0_0_7"/>
<dbReference type="OrthoDB" id="626916at2"/>
<dbReference type="AlphaFoldDB" id="A1AQ04"/>
<dbReference type="KEGG" id="ppd:Ppro_1812"/>
<keyword evidence="2" id="KW-1185">Reference proteome</keyword>
<dbReference type="RefSeq" id="WP_011735701.1">
    <property type="nucleotide sequence ID" value="NC_008609.1"/>
</dbReference>
<sequence>MTTARDNYPEYFAEKLWEWLPAHYRDLDQSEGGGALRAFIESLADQAALLKRSQDRLWDDAFVELASDWAVPYIAQLVGTRLVSAQNPRARRADVAKTIYYRRRAGTLSVLEQLIADIAGWQGTVIEEMGRLARMRHGLDGTALQGRLTGTPEGGLADLRSSRSALLGGGPFDEFNYTPDMRRPNGETGRRGIAKLSFHLYRLGVVEFRGVQPRRMKRLAGAFQGFTFDPSGRDLALFSPGDATRTGGEGGTIREWSLPLPISCSLLGDARYRMDQRVRAWIMDESRQGAPIPSRDQRLAVANDLRRLEGELFADAASLRRLLTGLPSAPILTQESLFAGLLLHGLVEECGSAALLPDETGDTTMGAASLGLSFTSVERPPMIPRHRSCSANLDDWSDAPPAGVEWVVQPEKGRFLVNRGGNSFASLRVRYHQVVPASVGAGALGREPDDSAPSLLWNSGAFGDGTPADGAVLIQDSASYVNPPDQPALVRCQVRAAEGERPYLRLNNFWRLGAGTNNAELTLDGLWIGTRSVPRSVVLQGMGTDANFERATLRYCTLDPGGIDANGGTLPAVTLVIDCFVEELLIENSILAGIRLQGSDAAVSRLIVRDSIIHSRTPGSVAIDLATTHLCIQRSTLLAPSLSETAINVERIHAEDTLVAGLVHASDSQNGCFRFCARPAGSTVPHPYRSQLLGDGGGLFASRRFGDPHYLRLSDTAPVGISRGASNGSEMGAFCRENEPARLDSLQTKIREFTPFGRLPNLIREN</sequence>
<evidence type="ECO:0000313" key="2">
    <source>
        <dbReference type="Proteomes" id="UP000006732"/>
    </source>
</evidence>
<gene>
    <name evidence="1" type="ordered locus">Ppro_1812</name>
</gene>
<evidence type="ECO:0000313" key="1">
    <source>
        <dbReference type="EMBL" id="ABK99424.1"/>
    </source>
</evidence>
<evidence type="ECO:0008006" key="3">
    <source>
        <dbReference type="Google" id="ProtNLM"/>
    </source>
</evidence>
<proteinExistence type="predicted"/>
<dbReference type="eggNOG" id="COG3292">
    <property type="taxonomic scope" value="Bacteria"/>
</dbReference>
<accession>A1AQ04</accession>
<organism evidence="1 2">
    <name type="scientific">Pelobacter propionicus (strain DSM 2379 / NBRC 103807 / OttBd1)</name>
    <dbReference type="NCBI Taxonomy" id="338966"/>
    <lineage>
        <taxon>Bacteria</taxon>
        <taxon>Pseudomonadati</taxon>
        <taxon>Thermodesulfobacteriota</taxon>
        <taxon>Desulfuromonadia</taxon>
        <taxon>Desulfuromonadales</taxon>
        <taxon>Desulfuromonadaceae</taxon>
        <taxon>Pelobacter</taxon>
    </lineage>
</organism>
<reference evidence="1 2" key="1">
    <citation type="submission" date="2006-10" db="EMBL/GenBank/DDBJ databases">
        <title>Complete sequence of chromosome of Pelobacter propionicus DSM 2379.</title>
        <authorList>
            <consortium name="US DOE Joint Genome Institute"/>
            <person name="Copeland A."/>
            <person name="Lucas S."/>
            <person name="Lapidus A."/>
            <person name="Barry K."/>
            <person name="Detter J.C."/>
            <person name="Glavina del Rio T."/>
            <person name="Hammon N."/>
            <person name="Israni S."/>
            <person name="Dalin E."/>
            <person name="Tice H."/>
            <person name="Pitluck S."/>
            <person name="Saunders E."/>
            <person name="Brettin T."/>
            <person name="Bruce D."/>
            <person name="Han C."/>
            <person name="Tapia R."/>
            <person name="Schmutz J."/>
            <person name="Larimer F."/>
            <person name="Land M."/>
            <person name="Hauser L."/>
            <person name="Kyrpides N."/>
            <person name="Kim E."/>
            <person name="Lovley D."/>
            <person name="Richardson P."/>
        </authorList>
    </citation>
    <scope>NUCLEOTIDE SEQUENCE [LARGE SCALE GENOMIC DNA]</scope>
    <source>
        <strain evidence="2">DSM 2379 / NBRC 103807 / OttBd1</strain>
    </source>
</reference>
<dbReference type="STRING" id="338966.Ppro_1812"/>
<protein>
    <recommendedName>
        <fullName evidence="3">Phage tail protein (Tail_P2_I)</fullName>
    </recommendedName>
</protein>
<name>A1AQ04_PELPD</name>
<dbReference type="Proteomes" id="UP000006732">
    <property type="component" value="Chromosome"/>
</dbReference>
<dbReference type="EMBL" id="CP000482">
    <property type="protein sequence ID" value="ABK99424.1"/>
    <property type="molecule type" value="Genomic_DNA"/>
</dbReference>